<organism evidence="1">
    <name type="scientific">Pseudomonas phage Ghual01</name>
    <dbReference type="NCBI Taxonomy" id="3138534"/>
    <lineage>
        <taxon>Viruses</taxon>
        <taxon>Duplodnaviria</taxon>
        <taxon>Heunggongvirae</taxon>
        <taxon>Uroviricota</taxon>
        <taxon>Caudoviricetes</taxon>
        <taxon>Autographivirales</taxon>
        <taxon>Autotranscriptaviridae</taxon>
        <taxon>Studiervirinae</taxon>
        <taxon>Ghunavirus</taxon>
    </lineage>
</organism>
<dbReference type="EMBL" id="PP179313">
    <property type="protein sequence ID" value="XAI69755.1"/>
    <property type="molecule type" value="Genomic_DNA"/>
</dbReference>
<reference evidence="1" key="1">
    <citation type="journal article" date="2024" name="J. Gen. Virol.">
        <title>Novel phages of Pseudomonas syringae unveil numerous potential auxiliary metabolic genes.</title>
        <authorList>
            <person name="Feltin C."/>
            <person name="Garneau J.R."/>
            <person name="Morris C.E."/>
            <person name="Berard A."/>
            <person name="Torres-Barcelo C."/>
        </authorList>
    </citation>
    <scope>NUCLEOTIDE SEQUENCE</scope>
</reference>
<gene>
    <name evidence="1" type="ORF">Ghual01_00005</name>
</gene>
<evidence type="ECO:0000313" key="1">
    <source>
        <dbReference type="EMBL" id="XAI69755.1"/>
    </source>
</evidence>
<accession>A0AAU6VZ89</accession>
<sequence>MNKRQYLHLIIIEQLRKVGVEFGKDPHSVPMSQAEDLHEWAKAIRYKPSSTSSLSLGRQFYVFLSKIA</sequence>
<protein>
    <submittedName>
        <fullName evidence="1">Uncharacterized protein</fullName>
    </submittedName>
</protein>
<proteinExistence type="predicted"/>
<name>A0AAU6VZ89_9CAUD</name>